<dbReference type="Proteomes" id="UP000444721">
    <property type="component" value="Unassembled WGS sequence"/>
</dbReference>
<dbReference type="OMA" id="RMEKETM"/>
<dbReference type="VEuPathDB" id="AmoebaDB:FDP41_013680"/>
<keyword evidence="3" id="KW-1185">Reference proteome</keyword>
<dbReference type="AlphaFoldDB" id="A0A6A5BYK7"/>
<dbReference type="RefSeq" id="XP_044565179.1">
    <property type="nucleotide sequence ID" value="XM_044704337.1"/>
</dbReference>
<proteinExistence type="predicted"/>
<dbReference type="VEuPathDB" id="AmoebaDB:NfTy_027190"/>
<feature type="compositionally biased region" description="Polar residues" evidence="1">
    <location>
        <begin position="1"/>
        <end position="13"/>
    </location>
</feature>
<evidence type="ECO:0000313" key="2">
    <source>
        <dbReference type="EMBL" id="KAF0980466.1"/>
    </source>
</evidence>
<feature type="compositionally biased region" description="Basic residues" evidence="1">
    <location>
        <begin position="27"/>
        <end position="40"/>
    </location>
</feature>
<dbReference type="GeneID" id="68120895"/>
<name>A0A6A5BYK7_NAEFO</name>
<dbReference type="EMBL" id="VFQX01000019">
    <property type="protein sequence ID" value="KAF0980466.1"/>
    <property type="molecule type" value="Genomic_DNA"/>
</dbReference>
<evidence type="ECO:0000313" key="3">
    <source>
        <dbReference type="Proteomes" id="UP000444721"/>
    </source>
</evidence>
<organism evidence="2 3">
    <name type="scientific">Naegleria fowleri</name>
    <name type="common">Brain eating amoeba</name>
    <dbReference type="NCBI Taxonomy" id="5763"/>
    <lineage>
        <taxon>Eukaryota</taxon>
        <taxon>Discoba</taxon>
        <taxon>Heterolobosea</taxon>
        <taxon>Tetramitia</taxon>
        <taxon>Eutetramitia</taxon>
        <taxon>Vahlkampfiidae</taxon>
        <taxon>Naegleria</taxon>
    </lineage>
</organism>
<gene>
    <name evidence="2" type="ORF">FDP41_013680</name>
</gene>
<feature type="region of interest" description="Disordered" evidence="1">
    <location>
        <begin position="417"/>
        <end position="448"/>
    </location>
</feature>
<dbReference type="VEuPathDB" id="AmoebaDB:NF0043680"/>
<evidence type="ECO:0000256" key="1">
    <source>
        <dbReference type="SAM" id="MobiDB-lite"/>
    </source>
</evidence>
<sequence length="448" mass="50664">MSQRQEQGAKKNTSSSSSSSGGSSGKKPSKYHIKNKRHQQHQSARSNKHFLITGQMSGTGFRRRIATVNDNEEMDQEELLAIQQEEQMKRLKYGKRQLLDNSFRFKTEEEEEEERTPQAEEQRVKAKLQHELNRMEKETMMMISNSITLTHTFGSATSRGLLEWEETEKEDYSTTHDTIMRNLFYLDQAELAKQIKNPQVSLEERLDLIDICAWKSALSILDNNDNEISEKQLTEKDFIPIGQFLSGSIDVTSLEGNTCSDTVQDEEDASISEDEMNQQAIEPSSEKISNNENVESILSDSEPSSQPNNIFEKNEERTTTTAGVDILDEIVQESEKPIVTQRNNNTYATPFISSTRSEPVLKIMDNTDDMLDDLLSLSQNNIPSPNVHASPTIMDVKFSTSSSNSGNHSTATIHKVSLSTEASKQTNPVVQPKEETKDLDEWLDDLIN</sequence>
<accession>A0A6A5BYK7</accession>
<protein>
    <submittedName>
        <fullName evidence="2">Uncharacterized protein</fullName>
    </submittedName>
</protein>
<comment type="caution">
    <text evidence="2">The sequence shown here is derived from an EMBL/GenBank/DDBJ whole genome shotgun (WGS) entry which is preliminary data.</text>
</comment>
<dbReference type="OrthoDB" id="10266093at2759"/>
<feature type="region of interest" description="Disordered" evidence="1">
    <location>
        <begin position="1"/>
        <end position="55"/>
    </location>
</feature>
<feature type="compositionally biased region" description="Polar residues" evidence="1">
    <location>
        <begin position="417"/>
        <end position="429"/>
    </location>
</feature>
<reference evidence="2 3" key="1">
    <citation type="journal article" date="2019" name="Sci. Rep.">
        <title>Nanopore sequencing improves the draft genome of the human pathogenic amoeba Naegleria fowleri.</title>
        <authorList>
            <person name="Liechti N."/>
            <person name="Schurch N."/>
            <person name="Bruggmann R."/>
            <person name="Wittwer M."/>
        </authorList>
    </citation>
    <scope>NUCLEOTIDE SEQUENCE [LARGE SCALE GENOMIC DNA]</scope>
    <source>
        <strain evidence="2 3">ATCC 30894</strain>
    </source>
</reference>